<protein>
    <submittedName>
        <fullName evidence="2">Uncharacterized protein</fullName>
    </submittedName>
</protein>
<keyword evidence="1" id="KW-1133">Transmembrane helix</keyword>
<dbReference type="AlphaFoldDB" id="A0A8T1U375"/>
<reference evidence="2" key="1">
    <citation type="submission" date="2021-01" db="EMBL/GenBank/DDBJ databases">
        <title>Phytophthora aleatoria, a newly-described species from Pinus radiata is distinct from Phytophthora cactorum isolates based on comparative genomics.</title>
        <authorList>
            <person name="Mcdougal R."/>
            <person name="Panda P."/>
            <person name="Williams N."/>
            <person name="Studholme D.J."/>
        </authorList>
    </citation>
    <scope>NUCLEOTIDE SEQUENCE</scope>
    <source>
        <strain evidence="2">NZFS 3830</strain>
    </source>
</reference>
<dbReference type="EMBL" id="JAENGZ010001014">
    <property type="protein sequence ID" value="KAG6951449.1"/>
    <property type="molecule type" value="Genomic_DNA"/>
</dbReference>
<evidence type="ECO:0000256" key="1">
    <source>
        <dbReference type="SAM" id="Phobius"/>
    </source>
</evidence>
<keyword evidence="1" id="KW-0812">Transmembrane</keyword>
<evidence type="ECO:0000313" key="3">
    <source>
        <dbReference type="Proteomes" id="UP000688947"/>
    </source>
</evidence>
<evidence type="ECO:0000313" key="2">
    <source>
        <dbReference type="EMBL" id="KAG6951449.1"/>
    </source>
</evidence>
<gene>
    <name evidence="2" type="ORF">JG687_00013606</name>
</gene>
<sequence length="76" mass="8667">MNFSHFTKRSIQSALMFFTTLMLWIALSTLILLRNILDHIEDIGGVVEDELDALNPSLKTSVVAPMYGTLTMHRMR</sequence>
<accession>A0A8T1U375</accession>
<keyword evidence="1" id="KW-0472">Membrane</keyword>
<proteinExistence type="predicted"/>
<dbReference type="Proteomes" id="UP000688947">
    <property type="component" value="Unassembled WGS sequence"/>
</dbReference>
<name>A0A8T1U375_9STRA</name>
<feature type="transmembrane region" description="Helical" evidence="1">
    <location>
        <begin position="12"/>
        <end position="33"/>
    </location>
</feature>
<comment type="caution">
    <text evidence="2">The sequence shown here is derived from an EMBL/GenBank/DDBJ whole genome shotgun (WGS) entry which is preliminary data.</text>
</comment>
<organism evidence="2 3">
    <name type="scientific">Phytophthora cactorum</name>
    <dbReference type="NCBI Taxonomy" id="29920"/>
    <lineage>
        <taxon>Eukaryota</taxon>
        <taxon>Sar</taxon>
        <taxon>Stramenopiles</taxon>
        <taxon>Oomycota</taxon>
        <taxon>Peronosporomycetes</taxon>
        <taxon>Peronosporales</taxon>
        <taxon>Peronosporaceae</taxon>
        <taxon>Phytophthora</taxon>
    </lineage>
</organism>